<accession>T1JLG0</accession>
<feature type="region of interest" description="Disordered" evidence="1">
    <location>
        <begin position="1"/>
        <end position="109"/>
    </location>
</feature>
<feature type="compositionally biased region" description="Basic and acidic residues" evidence="1">
    <location>
        <begin position="43"/>
        <end position="55"/>
    </location>
</feature>
<feature type="compositionally biased region" description="Low complexity" evidence="1">
    <location>
        <begin position="56"/>
        <end position="76"/>
    </location>
</feature>
<proteinExistence type="predicted"/>
<feature type="region of interest" description="Disordered" evidence="1">
    <location>
        <begin position="283"/>
        <end position="314"/>
    </location>
</feature>
<sequence length="417" mass="46236">MKERRKNIQKFTLLSDDQKMNESTTNSQRVSTTSGDEGFEEPPADRKDESTRSTTDRTTQSTTRTESSESSVTKVSPARSGASKKRTKDKPNQEAVIMPRRRKLPSRTSNRALNDVILAVELAADFRKPGSRSSRLNSANTKERVLVNHDDLPESPESIEIKSTAMSGVTANRDRLFGGEPEPKARKTVRRKRRPKPDDNSSKNVYWWIGTNEDEEPPVGNNKTSRVSIAGSGNPSNVQQILSGSSASDTCKSLPIRNRRGSYRLRDDDTSAKLFGVPEARKQLTKARPGDASHNHLFGSESEGLPLTPRMTASNGRLKSDVTRERLFGEKTFLNARPLAKNFPDKLVHEDIFAPTESLTRDMNRTARAKTVRNPIVGEAAQPSRTKRDSGITGANPITGEGYLPVKRDIHAVTCRI</sequence>
<feature type="compositionally biased region" description="Basic residues" evidence="1">
    <location>
        <begin position="186"/>
        <end position="195"/>
    </location>
</feature>
<evidence type="ECO:0000313" key="3">
    <source>
        <dbReference type="Proteomes" id="UP000014500"/>
    </source>
</evidence>
<reference evidence="2" key="2">
    <citation type="submission" date="2015-02" db="UniProtKB">
        <authorList>
            <consortium name="EnsemblMetazoa"/>
        </authorList>
    </citation>
    <scope>IDENTIFICATION</scope>
</reference>
<dbReference type="Proteomes" id="UP000014500">
    <property type="component" value="Unassembled WGS sequence"/>
</dbReference>
<evidence type="ECO:0000256" key="1">
    <source>
        <dbReference type="SAM" id="MobiDB-lite"/>
    </source>
</evidence>
<dbReference type="AlphaFoldDB" id="T1JLG0"/>
<dbReference type="EMBL" id="JH431715">
    <property type="status" value="NOT_ANNOTATED_CDS"/>
    <property type="molecule type" value="Genomic_DNA"/>
</dbReference>
<protein>
    <submittedName>
        <fullName evidence="2">Uncharacterized protein</fullName>
    </submittedName>
</protein>
<name>T1JLG0_STRMM</name>
<dbReference type="HOGENOM" id="CLU_664519_0_0_1"/>
<keyword evidence="3" id="KW-1185">Reference proteome</keyword>
<feature type="region of interest" description="Disordered" evidence="1">
    <location>
        <begin position="173"/>
        <end position="204"/>
    </location>
</feature>
<feature type="compositionally biased region" description="Basic and acidic residues" evidence="1">
    <location>
        <begin position="173"/>
        <end position="185"/>
    </location>
</feature>
<dbReference type="EnsemblMetazoa" id="SMAR014690-RA">
    <property type="protein sequence ID" value="SMAR014690-PA"/>
    <property type="gene ID" value="SMAR014690"/>
</dbReference>
<evidence type="ECO:0000313" key="2">
    <source>
        <dbReference type="EnsemblMetazoa" id="SMAR014690-PA"/>
    </source>
</evidence>
<feature type="compositionally biased region" description="Polar residues" evidence="1">
    <location>
        <begin position="21"/>
        <end position="35"/>
    </location>
</feature>
<reference evidence="3" key="1">
    <citation type="submission" date="2011-05" db="EMBL/GenBank/DDBJ databases">
        <authorList>
            <person name="Richards S.R."/>
            <person name="Qu J."/>
            <person name="Jiang H."/>
            <person name="Jhangiani S.N."/>
            <person name="Agravi P."/>
            <person name="Goodspeed R."/>
            <person name="Gross S."/>
            <person name="Mandapat C."/>
            <person name="Jackson L."/>
            <person name="Mathew T."/>
            <person name="Pu L."/>
            <person name="Thornton R."/>
            <person name="Saada N."/>
            <person name="Wilczek-Boney K.B."/>
            <person name="Lee S."/>
            <person name="Kovar C."/>
            <person name="Wu Y."/>
            <person name="Scherer S.E."/>
            <person name="Worley K.C."/>
            <person name="Muzny D.M."/>
            <person name="Gibbs R."/>
        </authorList>
    </citation>
    <scope>NUCLEOTIDE SEQUENCE</scope>
    <source>
        <strain evidence="3">Brora</strain>
    </source>
</reference>
<organism evidence="2 3">
    <name type="scientific">Strigamia maritima</name>
    <name type="common">European centipede</name>
    <name type="synonym">Geophilus maritimus</name>
    <dbReference type="NCBI Taxonomy" id="126957"/>
    <lineage>
        <taxon>Eukaryota</taxon>
        <taxon>Metazoa</taxon>
        <taxon>Ecdysozoa</taxon>
        <taxon>Arthropoda</taxon>
        <taxon>Myriapoda</taxon>
        <taxon>Chilopoda</taxon>
        <taxon>Pleurostigmophora</taxon>
        <taxon>Geophilomorpha</taxon>
        <taxon>Linotaeniidae</taxon>
        <taxon>Strigamia</taxon>
    </lineage>
</organism>